<organism evidence="3 4">
    <name type="scientific">Candidatus Pseudogracilibacillus intestinigallinarum</name>
    <dbReference type="NCBI Taxonomy" id="2838742"/>
    <lineage>
        <taxon>Bacteria</taxon>
        <taxon>Bacillati</taxon>
        <taxon>Bacillota</taxon>
        <taxon>Bacilli</taxon>
        <taxon>Bacillales</taxon>
        <taxon>Bacillaceae</taxon>
        <taxon>Pseudogracilibacillus</taxon>
    </lineage>
</organism>
<dbReference type="PANTHER" id="PTHR48081:SF8">
    <property type="entry name" value="ALPHA_BETA HYDROLASE FOLD-3 DOMAIN-CONTAINING PROTEIN-RELATED"/>
    <property type="match status" value="1"/>
</dbReference>
<dbReference type="Proteomes" id="UP000823937">
    <property type="component" value="Unassembled WGS sequence"/>
</dbReference>
<accession>A0A9D1PQM8</accession>
<dbReference type="InterPro" id="IPR050300">
    <property type="entry name" value="GDXG_lipolytic_enzyme"/>
</dbReference>
<reference evidence="3" key="1">
    <citation type="journal article" date="2021" name="PeerJ">
        <title>Extensive microbial diversity within the chicken gut microbiome revealed by metagenomics and culture.</title>
        <authorList>
            <person name="Gilroy R."/>
            <person name="Ravi A."/>
            <person name="Getino M."/>
            <person name="Pursley I."/>
            <person name="Horton D.L."/>
            <person name="Alikhan N.F."/>
            <person name="Baker D."/>
            <person name="Gharbi K."/>
            <person name="Hall N."/>
            <person name="Watson M."/>
            <person name="Adriaenssens E.M."/>
            <person name="Foster-Nyarko E."/>
            <person name="Jarju S."/>
            <person name="Secka A."/>
            <person name="Antonio M."/>
            <person name="Oren A."/>
            <person name="Chaudhuri R.R."/>
            <person name="La Ragione R."/>
            <person name="Hildebrand F."/>
            <person name="Pallen M.J."/>
        </authorList>
    </citation>
    <scope>NUCLEOTIDE SEQUENCE</scope>
    <source>
        <strain evidence="3">CHK169-2315</strain>
    </source>
</reference>
<gene>
    <name evidence="3" type="ORF">H9895_12050</name>
</gene>
<evidence type="ECO:0000256" key="1">
    <source>
        <dbReference type="ARBA" id="ARBA00022801"/>
    </source>
</evidence>
<dbReference type="GO" id="GO:0016787">
    <property type="term" value="F:hydrolase activity"/>
    <property type="evidence" value="ECO:0007669"/>
    <property type="project" value="UniProtKB-KW"/>
</dbReference>
<evidence type="ECO:0000313" key="3">
    <source>
        <dbReference type="EMBL" id="HIV75799.1"/>
    </source>
</evidence>
<dbReference type="EMBL" id="DXHX01000170">
    <property type="protein sequence ID" value="HIV75799.1"/>
    <property type="molecule type" value="Genomic_DNA"/>
</dbReference>
<dbReference type="InterPro" id="IPR029058">
    <property type="entry name" value="AB_hydrolase_fold"/>
</dbReference>
<reference evidence="3" key="2">
    <citation type="submission" date="2021-04" db="EMBL/GenBank/DDBJ databases">
        <authorList>
            <person name="Gilroy R."/>
        </authorList>
    </citation>
    <scope>NUCLEOTIDE SEQUENCE</scope>
    <source>
        <strain evidence="3">CHK169-2315</strain>
    </source>
</reference>
<proteinExistence type="predicted"/>
<keyword evidence="1 3" id="KW-0378">Hydrolase</keyword>
<dbReference type="Gene3D" id="3.40.50.1820">
    <property type="entry name" value="alpha/beta hydrolase"/>
    <property type="match status" value="1"/>
</dbReference>
<dbReference type="InterPro" id="IPR013094">
    <property type="entry name" value="AB_hydrolase_3"/>
</dbReference>
<comment type="caution">
    <text evidence="3">The sequence shown here is derived from an EMBL/GenBank/DDBJ whole genome shotgun (WGS) entry which is preliminary data.</text>
</comment>
<dbReference type="SUPFAM" id="SSF53474">
    <property type="entry name" value="alpha/beta-Hydrolases"/>
    <property type="match status" value="1"/>
</dbReference>
<dbReference type="Pfam" id="PF07859">
    <property type="entry name" value="Abhydrolase_3"/>
    <property type="match status" value="1"/>
</dbReference>
<sequence length="190" mass="20822">MSGLSKEAKLFVENAVPLRTLHQKNYEEAREIMAAGAPFEAELDPIGNIVDETIKVDKGEITLRIYTPKSEGPFPIIIYYHGGGWVTGDLNTSHISCQMICAKTEHIVISVDYRLAPEYPFPVPVQDAYAAFTWVHENAKELNGIQTNISVCGDSSGGNLATVTAIATRENKGPKINAQILIYPVTDLTM</sequence>
<evidence type="ECO:0000313" key="4">
    <source>
        <dbReference type="Proteomes" id="UP000823937"/>
    </source>
</evidence>
<name>A0A9D1PQM8_9BACI</name>
<protein>
    <submittedName>
        <fullName evidence="3">Alpha/beta hydrolase</fullName>
    </submittedName>
</protein>
<evidence type="ECO:0000259" key="2">
    <source>
        <dbReference type="Pfam" id="PF07859"/>
    </source>
</evidence>
<dbReference type="AlphaFoldDB" id="A0A9D1PQM8"/>
<feature type="domain" description="Alpha/beta hydrolase fold-3" evidence="2">
    <location>
        <begin position="77"/>
        <end position="188"/>
    </location>
</feature>
<dbReference type="PANTHER" id="PTHR48081">
    <property type="entry name" value="AB HYDROLASE SUPERFAMILY PROTEIN C4A8.06C"/>
    <property type="match status" value="1"/>
</dbReference>